<feature type="signal peptide" evidence="1">
    <location>
        <begin position="1"/>
        <end position="19"/>
    </location>
</feature>
<proteinExistence type="predicted"/>
<evidence type="ECO:0000313" key="3">
    <source>
        <dbReference type="EMBL" id="BFO74249.1"/>
    </source>
</evidence>
<keyword evidence="1" id="KW-0732">Signal</keyword>
<dbReference type="GO" id="GO:0004553">
    <property type="term" value="F:hydrolase activity, hydrolyzing O-glycosyl compounds"/>
    <property type="evidence" value="ECO:0007669"/>
    <property type="project" value="InterPro"/>
</dbReference>
<name>A0AB33IY14_9BACT</name>
<protein>
    <submittedName>
        <fullName evidence="3">Beta-glucuronidase</fullName>
    </submittedName>
</protein>
<organism evidence="3">
    <name type="scientific">Prevotella sp. GTC17254</name>
    <dbReference type="NCBI Taxonomy" id="3236794"/>
    <lineage>
        <taxon>Bacteria</taxon>
        <taxon>Pseudomonadati</taxon>
        <taxon>Bacteroidota</taxon>
        <taxon>Bacteroidia</taxon>
        <taxon>Bacteroidales</taxon>
        <taxon>Prevotellaceae</taxon>
        <taxon>Prevotella</taxon>
    </lineage>
</organism>
<dbReference type="Pfam" id="PF02836">
    <property type="entry name" value="Glyco_hydro_2_C"/>
    <property type="match status" value="1"/>
</dbReference>
<dbReference type="EMBL" id="AP035786">
    <property type="protein sequence ID" value="BFO74249.1"/>
    <property type="molecule type" value="Genomic_DNA"/>
</dbReference>
<accession>A0AB33IY14</accession>
<evidence type="ECO:0000259" key="2">
    <source>
        <dbReference type="Pfam" id="PF02836"/>
    </source>
</evidence>
<dbReference type="InterPro" id="IPR017853">
    <property type="entry name" value="GH"/>
</dbReference>
<dbReference type="InterPro" id="IPR006103">
    <property type="entry name" value="Glyco_hydro_2_cat"/>
</dbReference>
<dbReference type="InterPro" id="IPR008979">
    <property type="entry name" value="Galactose-bd-like_sf"/>
</dbReference>
<dbReference type="SUPFAM" id="SSF51445">
    <property type="entry name" value="(Trans)glycosidases"/>
    <property type="match status" value="1"/>
</dbReference>
<dbReference type="AlphaFoldDB" id="A0AB33IY14"/>
<dbReference type="InterPro" id="IPR051913">
    <property type="entry name" value="GH2_Domain-Containing"/>
</dbReference>
<dbReference type="PANTHER" id="PTHR42732">
    <property type="entry name" value="BETA-GALACTOSIDASE"/>
    <property type="match status" value="1"/>
</dbReference>
<feature type="chain" id="PRO_5044258298" evidence="1">
    <location>
        <begin position="20"/>
        <end position="950"/>
    </location>
</feature>
<feature type="domain" description="Glycoside hydrolase family 2 catalytic" evidence="2">
    <location>
        <begin position="295"/>
        <end position="440"/>
    </location>
</feature>
<sequence length="950" mass="107170">MKYYLSTLFLLLGLATAVAQDRIDLSGQWDLCLRTDGATTIPTLFDDSIMLPGTTDVAGKGMQPSSKTETTHLTRLHSFKGKAWYRRTVEIPTSWRGHDIYLFMERTKPSTLYIDGKQLWSKSDISVPQWYEISGGLTPGRHTLVLCIDNASGVPEQIYASSHAYTEDTQTNWNGVIGSFYLQPLASAVITGYSLIPHVAQHSVTVKVYTDGAHPRNSHLTISATPRTWNGKVIARDVFNLEKRAGGYVEVTLNLGADARLWSEFSPDLYDITLNLNGVETTIPFGLREFTADRHHFYINGKKTFLRGKHDACVWPLTGHVPMDTVSWNRYLKTLKSYGINHVRFHSWCPPEAAFQAADEQGIYLQPELPFWGDFNAKDSTLMSFLMTEGLNIIQQYAHHPSFVMMALGNELWGSIDMMHAFVNEFRRLDPSKLYTFGSNYYLGYQGIKPGMDYFTTCRIGGEAWGKFNTHTRGSFSFADAFDGGLLNHCPPNTVMNFDDACDAVTVPVISHETGQFQSYPDYAQMQKYTGVLYPYSMEVFRKRLADAGMAAQAHDFHRASGLWAAQLYKADIEMDLRTRNMAGFQLLDLQDYPGQGSAYVGLLDAFMDNKGYVTAREWRGFCAPVVPMLEFYSYVYSTAERPYEGADCTWSARAAIANYSGQSLRGKTLRWQLLLPDGSVHSEGQLPIATDSLGLFRIGSIEDGICDILRPTQLRVQLQIEGTEYANSYPMWVYPNSEKSLDQVKKGILVTHKMTEDIGRKLQRGARVLLMPDSAAVAGNTVAGLFQTDYWNYRMFKTICENNKKRVSPGTLGLLMNPAHALFRDFPTDSCTSWQWFPIVKASRPLILDRLSRDYRPLVQVIDNVERNHKLGLIFEFSVGKGRLLVCMADLDSIACTPEGEQFYRSLLGYMQSKDFAPQTHIGWSELVQTLTSSAQERRLKELNNISQY</sequence>
<dbReference type="Gene3D" id="2.60.120.260">
    <property type="entry name" value="Galactose-binding domain-like"/>
    <property type="match status" value="1"/>
</dbReference>
<dbReference type="PANTHER" id="PTHR42732:SF1">
    <property type="entry name" value="BETA-MANNOSIDASE"/>
    <property type="match status" value="1"/>
</dbReference>
<reference evidence="3" key="1">
    <citation type="submission" date="2024-07" db="EMBL/GenBank/DDBJ databases">
        <title>Complete genome sequence of Prevotella sp. YM-2024 GTC17254.</title>
        <authorList>
            <person name="Hayashi M."/>
            <person name="Muto Y."/>
            <person name="Tanaka K."/>
            <person name="Niwa H."/>
        </authorList>
    </citation>
    <scope>NUCLEOTIDE SEQUENCE</scope>
    <source>
        <strain evidence="3">GTC17254</strain>
    </source>
</reference>
<dbReference type="Gene3D" id="3.20.20.80">
    <property type="entry name" value="Glycosidases"/>
    <property type="match status" value="1"/>
</dbReference>
<dbReference type="GO" id="GO:0005975">
    <property type="term" value="P:carbohydrate metabolic process"/>
    <property type="evidence" value="ECO:0007669"/>
    <property type="project" value="InterPro"/>
</dbReference>
<gene>
    <name evidence="3" type="ORF">GTC17254_18460</name>
</gene>
<dbReference type="SUPFAM" id="SSF49785">
    <property type="entry name" value="Galactose-binding domain-like"/>
    <property type="match status" value="1"/>
</dbReference>
<evidence type="ECO:0000256" key="1">
    <source>
        <dbReference type="SAM" id="SignalP"/>
    </source>
</evidence>